<dbReference type="GO" id="GO:0016020">
    <property type="term" value="C:membrane"/>
    <property type="evidence" value="ECO:0007669"/>
    <property type="project" value="UniProtKB-SubCell"/>
</dbReference>
<dbReference type="HOGENOM" id="CLU_000604_35_1_1"/>
<feature type="transmembrane region" description="Helical" evidence="6">
    <location>
        <begin position="462"/>
        <end position="481"/>
    </location>
</feature>
<reference evidence="9" key="2">
    <citation type="journal article" date="2014" name="PLoS ONE">
        <title>Genome and Transcriptome Analysis of the Fungal Pathogen Fusarium oxysporum f. sp. cubense Causing Banana Vascular Wilt Disease.</title>
        <authorList>
            <person name="Guo L."/>
            <person name="Han L."/>
            <person name="Yang L."/>
            <person name="Zeng H."/>
            <person name="Fan D."/>
            <person name="Zhu Y."/>
            <person name="Feng Y."/>
            <person name="Wang G."/>
            <person name="Peng C."/>
            <person name="Jiang X."/>
            <person name="Zhou D."/>
            <person name="Ni P."/>
            <person name="Liang C."/>
            <person name="Liu L."/>
            <person name="Wang J."/>
            <person name="Mao C."/>
            <person name="Fang X."/>
            <person name="Peng M."/>
            <person name="Huang J."/>
        </authorList>
    </citation>
    <scope>NUCLEOTIDE SEQUENCE [LARGE SCALE GENOMIC DNA]</scope>
    <source>
        <strain evidence="9">race 4</strain>
    </source>
</reference>
<dbReference type="InterPro" id="IPR003439">
    <property type="entry name" value="ABC_transporter-like_ATP-bd"/>
</dbReference>
<dbReference type="Proteomes" id="UP000016929">
    <property type="component" value="Unassembled WGS sequence"/>
</dbReference>
<dbReference type="PROSITE" id="PS00211">
    <property type="entry name" value="ABC_TRANSPORTER_1"/>
    <property type="match status" value="1"/>
</dbReference>
<evidence type="ECO:0000256" key="2">
    <source>
        <dbReference type="ARBA" id="ARBA00022448"/>
    </source>
</evidence>
<feature type="domain" description="ABC transporter" evidence="7">
    <location>
        <begin position="90"/>
        <end position="338"/>
    </location>
</feature>
<gene>
    <name evidence="8" type="ORF">FOC4_g10002451</name>
</gene>
<dbReference type="SUPFAM" id="SSF52540">
    <property type="entry name" value="P-loop containing nucleoside triphosphate hydrolases"/>
    <property type="match status" value="1"/>
</dbReference>
<dbReference type="EMBL" id="KB726211">
    <property type="protein sequence ID" value="EMT74341.1"/>
    <property type="molecule type" value="Genomic_DNA"/>
</dbReference>
<dbReference type="CDD" id="cd03233">
    <property type="entry name" value="ABCG_PDR_domain1"/>
    <property type="match status" value="1"/>
</dbReference>
<dbReference type="GO" id="GO:0140359">
    <property type="term" value="F:ABC-type transporter activity"/>
    <property type="evidence" value="ECO:0007669"/>
    <property type="project" value="InterPro"/>
</dbReference>
<dbReference type="OrthoDB" id="245989at2759"/>
<evidence type="ECO:0000313" key="8">
    <source>
        <dbReference type="EMBL" id="EMT74341.1"/>
    </source>
</evidence>
<dbReference type="InterPro" id="IPR013525">
    <property type="entry name" value="ABC2_TM"/>
</dbReference>
<dbReference type="AlphaFoldDB" id="N1S944"/>
<feature type="transmembrane region" description="Helical" evidence="6">
    <location>
        <begin position="435"/>
        <end position="455"/>
    </location>
</feature>
<evidence type="ECO:0000256" key="1">
    <source>
        <dbReference type="ARBA" id="ARBA00004141"/>
    </source>
</evidence>
<name>N1S944_FUSC4</name>
<keyword evidence="2" id="KW-0813">Transport</keyword>
<dbReference type="InterPro" id="IPR027417">
    <property type="entry name" value="P-loop_NTPase"/>
</dbReference>
<protein>
    <submittedName>
        <fullName evidence="8">ABC transporter G family member 10</fullName>
    </submittedName>
</protein>
<dbReference type="PANTHER" id="PTHR19241">
    <property type="entry name" value="ATP-BINDING CASSETTE TRANSPORTER"/>
    <property type="match status" value="1"/>
</dbReference>
<keyword evidence="3 6" id="KW-0812">Transmembrane</keyword>
<evidence type="ECO:0000256" key="3">
    <source>
        <dbReference type="ARBA" id="ARBA00022692"/>
    </source>
</evidence>
<evidence type="ECO:0000259" key="7">
    <source>
        <dbReference type="PROSITE" id="PS50893"/>
    </source>
</evidence>
<keyword evidence="5 6" id="KW-0472">Membrane</keyword>
<evidence type="ECO:0000256" key="5">
    <source>
        <dbReference type="ARBA" id="ARBA00023136"/>
    </source>
</evidence>
<dbReference type="GO" id="GO:0016887">
    <property type="term" value="F:ATP hydrolysis activity"/>
    <property type="evidence" value="ECO:0007669"/>
    <property type="project" value="InterPro"/>
</dbReference>
<feature type="transmembrane region" description="Helical" evidence="6">
    <location>
        <begin position="509"/>
        <end position="534"/>
    </location>
</feature>
<evidence type="ECO:0000256" key="6">
    <source>
        <dbReference type="SAM" id="Phobius"/>
    </source>
</evidence>
<dbReference type="Pfam" id="PF01061">
    <property type="entry name" value="ABC2_membrane"/>
    <property type="match status" value="1"/>
</dbReference>
<dbReference type="PROSITE" id="PS50893">
    <property type="entry name" value="ABC_TRANSPORTER_2"/>
    <property type="match status" value="1"/>
</dbReference>
<dbReference type="STRING" id="1229665.N1S944"/>
<evidence type="ECO:0000256" key="4">
    <source>
        <dbReference type="ARBA" id="ARBA00022989"/>
    </source>
</evidence>
<dbReference type="GO" id="GO:0005524">
    <property type="term" value="F:ATP binding"/>
    <property type="evidence" value="ECO:0007669"/>
    <property type="project" value="InterPro"/>
</dbReference>
<reference evidence="9" key="1">
    <citation type="submission" date="2012-09" db="EMBL/GenBank/DDBJ databases">
        <title>Genome sequencing and comparative transcriptomics of race 1 and race 4 of banana pathogen: Fusarium oxysporum f. sp. cubense.</title>
        <authorList>
            <person name="Fang X."/>
            <person name="Huang J."/>
        </authorList>
    </citation>
    <scope>NUCLEOTIDE SEQUENCE [LARGE SCALE GENOMIC DNA]</scope>
    <source>
        <strain evidence="9">race 4</strain>
    </source>
</reference>
<dbReference type="InterPro" id="IPR017871">
    <property type="entry name" value="ABC_transporter-like_CS"/>
</dbReference>
<accession>N1S944</accession>
<organism evidence="8 9">
    <name type="scientific">Fusarium oxysporum f. sp. cubense (strain race 4)</name>
    <name type="common">Panama disease fungus</name>
    <dbReference type="NCBI Taxonomy" id="2502994"/>
    <lineage>
        <taxon>Eukaryota</taxon>
        <taxon>Fungi</taxon>
        <taxon>Dikarya</taxon>
        <taxon>Ascomycota</taxon>
        <taxon>Pezizomycotina</taxon>
        <taxon>Sordariomycetes</taxon>
        <taxon>Hypocreomycetidae</taxon>
        <taxon>Hypocreales</taxon>
        <taxon>Nectriaceae</taxon>
        <taxon>Fusarium</taxon>
        <taxon>Fusarium oxysporum species complex</taxon>
    </lineage>
</organism>
<keyword evidence="9" id="KW-1185">Reference proteome</keyword>
<proteinExistence type="predicted"/>
<comment type="subcellular location">
    <subcellularLocation>
        <location evidence="1">Membrane</location>
        <topology evidence="1">Multi-pass membrane protein</topology>
    </subcellularLocation>
</comment>
<keyword evidence="4 6" id="KW-1133">Transmembrane helix</keyword>
<dbReference type="Pfam" id="PF00005">
    <property type="entry name" value="ABC_tran"/>
    <property type="match status" value="1"/>
</dbReference>
<sequence length="563" mass="61878">MSTPTEGSVLETQKDAAIEVSVPKGLDPEGLDAIRVLLQSQALGGNDTPKQIGVSFKHLSVTAPSGTQVQVKTLPRAILNTFGPDQVRFIREQVLARISPRNSVPEGKTILNGFSGVVKPGEMLLVLGRPGSGCSTFLRTVASRSNLATTGDLEYANVSSSVFKRDHARETIYLPEEDRHIASLTVRQTIQFALRNSLPTDARNTKLVASLVDVIAKICGLSHALDTPVGGAFSPGVSGGERKRVSIAEVLAAGSSVQCFDNSTRGLDSSTALDFVKALRAFTDIGHKTTLATLYQAGEEIYRNFDKVVVLSEGYEAFFGSTSEAWSYFHNLGFIPIPGQTTAEFLATVTDPDERKAIPGSEADSINSSADLAAAFKRSNHYARLVSEIDEYREKQGQADALLPTYSYRLSLPSQVKESLKREYQLVKGQRRVYYIKWITTIILCLVCGSVYFDIENNAQGAFTRGGILYFALILNGWLQFPELFDAYTNRPVLERQANLHLTRPAAVALARFLIDLPLIAFQHVLFTLVFYFLSRLQVEAGKFFFFYLTLLHIPIAQCRDAL</sequence>
<dbReference type="Gene3D" id="3.40.50.300">
    <property type="entry name" value="P-loop containing nucleotide triphosphate hydrolases"/>
    <property type="match status" value="1"/>
</dbReference>
<dbReference type="InterPro" id="IPR034001">
    <property type="entry name" value="ABCG_PDR_1"/>
</dbReference>
<evidence type="ECO:0000313" key="9">
    <source>
        <dbReference type="Proteomes" id="UP000016929"/>
    </source>
</evidence>